<proteinExistence type="predicted"/>
<dbReference type="EMBL" id="JYIZ01000057">
    <property type="protein sequence ID" value="KJL37584.1"/>
    <property type="molecule type" value="Genomic_DNA"/>
</dbReference>
<keyword evidence="1" id="KW-0812">Transmembrane</keyword>
<evidence type="ECO:0000313" key="2">
    <source>
        <dbReference type="EMBL" id="KJL37584.1"/>
    </source>
</evidence>
<keyword evidence="1" id="KW-0472">Membrane</keyword>
<dbReference type="PATRIC" id="fig|92835.4.peg.3377"/>
<gene>
    <name evidence="2" type="ORF">RS81_03341</name>
</gene>
<accession>A0A0M2H2A6</accession>
<dbReference type="RefSeq" id="WP_211088028.1">
    <property type="nucleotide sequence ID" value="NZ_BAAAUP010000002.1"/>
</dbReference>
<evidence type="ECO:0008006" key="4">
    <source>
        <dbReference type="Google" id="ProtNLM"/>
    </source>
</evidence>
<comment type="caution">
    <text evidence="2">The sequence shown here is derived from an EMBL/GenBank/DDBJ whole genome shotgun (WGS) entry which is preliminary data.</text>
</comment>
<feature type="transmembrane region" description="Helical" evidence="1">
    <location>
        <begin position="66"/>
        <end position="94"/>
    </location>
</feature>
<evidence type="ECO:0000313" key="3">
    <source>
        <dbReference type="Proteomes" id="UP000033956"/>
    </source>
</evidence>
<keyword evidence="1" id="KW-1133">Transmembrane helix</keyword>
<name>A0A0M2H2A6_9MICO</name>
<dbReference type="STRING" id="92835.RS81_03341"/>
<dbReference type="AlphaFoldDB" id="A0A0M2H2A6"/>
<organism evidence="2 3">
    <name type="scientific">Microbacterium terrae</name>
    <dbReference type="NCBI Taxonomy" id="69369"/>
    <lineage>
        <taxon>Bacteria</taxon>
        <taxon>Bacillati</taxon>
        <taxon>Actinomycetota</taxon>
        <taxon>Actinomycetes</taxon>
        <taxon>Micrococcales</taxon>
        <taxon>Microbacteriaceae</taxon>
        <taxon>Microbacterium</taxon>
    </lineage>
</organism>
<feature type="transmembrane region" description="Helical" evidence="1">
    <location>
        <begin position="39"/>
        <end position="60"/>
    </location>
</feature>
<protein>
    <recommendedName>
        <fullName evidence="4">Sulfate permease</fullName>
    </recommendedName>
</protein>
<sequence>MFGLIWSLSAHIHSFLRRAMPTNLLIAAIMTRRGLKWGAPAMLLAPVYLLGAVVSVGLIGQGAPKWLYLLAFICLWNAIKFVVVGPVTLIRLAYLRMLEARARHVAALPVASDGTEVARVEAERAGATV</sequence>
<reference evidence="2 3" key="1">
    <citation type="submission" date="2015-02" db="EMBL/GenBank/DDBJ databases">
        <title>Draft genome sequences of ten Microbacterium spp. with emphasis on heavy metal contaminated environments.</title>
        <authorList>
            <person name="Corretto E."/>
        </authorList>
    </citation>
    <scope>NUCLEOTIDE SEQUENCE [LARGE SCALE GENOMIC DNA]</scope>
    <source>
        <strain evidence="2 3">DSM 12510</strain>
    </source>
</reference>
<evidence type="ECO:0000256" key="1">
    <source>
        <dbReference type="SAM" id="Phobius"/>
    </source>
</evidence>
<keyword evidence="3" id="KW-1185">Reference proteome</keyword>
<dbReference type="Proteomes" id="UP000033956">
    <property type="component" value="Unassembled WGS sequence"/>
</dbReference>